<dbReference type="PANTHER" id="PTHR47829">
    <property type="entry name" value="HYDROLASE, PUTATIVE (AFU_ORTHOLOGUE AFUA_1G12880)-RELATED"/>
    <property type="match status" value="1"/>
</dbReference>
<evidence type="ECO:0000313" key="1">
    <source>
        <dbReference type="EMBL" id="MFD1364397.1"/>
    </source>
</evidence>
<dbReference type="PRINTS" id="PR00413">
    <property type="entry name" value="HADHALOGNASE"/>
</dbReference>
<dbReference type="Pfam" id="PF00702">
    <property type="entry name" value="Hydrolase"/>
    <property type="match status" value="1"/>
</dbReference>
<dbReference type="RefSeq" id="WP_378078356.1">
    <property type="nucleotide sequence ID" value="NZ_JBHTMK010000005.1"/>
</dbReference>
<reference evidence="2" key="1">
    <citation type="journal article" date="2019" name="Int. J. Syst. Evol. Microbiol.">
        <title>The Global Catalogue of Microorganisms (GCM) 10K type strain sequencing project: providing services to taxonomists for standard genome sequencing and annotation.</title>
        <authorList>
            <consortium name="The Broad Institute Genomics Platform"/>
            <consortium name="The Broad Institute Genome Sequencing Center for Infectious Disease"/>
            <person name="Wu L."/>
            <person name="Ma J."/>
        </authorList>
    </citation>
    <scope>NUCLEOTIDE SEQUENCE [LARGE SCALE GENOMIC DNA]</scope>
    <source>
        <strain evidence="2">CCM 7526</strain>
    </source>
</reference>
<dbReference type="GO" id="GO:0016787">
    <property type="term" value="F:hydrolase activity"/>
    <property type="evidence" value="ECO:0007669"/>
    <property type="project" value="UniProtKB-KW"/>
</dbReference>
<dbReference type="Proteomes" id="UP001597183">
    <property type="component" value="Unassembled WGS sequence"/>
</dbReference>
<dbReference type="Gene3D" id="3.40.50.1000">
    <property type="entry name" value="HAD superfamily/HAD-like"/>
    <property type="match status" value="1"/>
</dbReference>
<evidence type="ECO:0000313" key="2">
    <source>
        <dbReference type="Proteomes" id="UP001597183"/>
    </source>
</evidence>
<dbReference type="NCBIfam" id="TIGR01509">
    <property type="entry name" value="HAD-SF-IA-v3"/>
    <property type="match status" value="1"/>
</dbReference>
<accession>A0ABW4A2V9</accession>
<gene>
    <name evidence="1" type="ORF">ACFQ5G_03450</name>
</gene>
<sequence>MHPQPSVIAAAQAARAAGIRVGIFSNSLGTEPYDVYAGYDFDRLYDTVLISEHYKMRKPDPEIYSIMLDLMELPGEACVFVDDTARNLAPAENVGIATILAEEPAGTIARMEALLGIPLHPKS</sequence>
<dbReference type="EC" id="3.1.3.-" evidence="1"/>
<keyword evidence="1" id="KW-0378">Hydrolase</keyword>
<dbReference type="SUPFAM" id="SSF56784">
    <property type="entry name" value="HAD-like"/>
    <property type="match status" value="1"/>
</dbReference>
<dbReference type="InterPro" id="IPR052898">
    <property type="entry name" value="ACAD10-like"/>
</dbReference>
<keyword evidence="2" id="KW-1185">Reference proteome</keyword>
<comment type="caution">
    <text evidence="1">The sequence shown here is derived from an EMBL/GenBank/DDBJ whole genome shotgun (WGS) entry which is preliminary data.</text>
</comment>
<dbReference type="PANTHER" id="PTHR47829:SF1">
    <property type="entry name" value="HAD FAMILY PHOSPHATASE"/>
    <property type="match status" value="1"/>
</dbReference>
<protein>
    <submittedName>
        <fullName evidence="1">HAD family hydrolase</fullName>
        <ecNumber evidence="1">3.1.3.-</ecNumber>
    </submittedName>
</protein>
<proteinExistence type="predicted"/>
<dbReference type="EMBL" id="JBHTMK010000005">
    <property type="protein sequence ID" value="MFD1364397.1"/>
    <property type="molecule type" value="Genomic_DNA"/>
</dbReference>
<name>A0ABW4A2V9_9ACTN</name>
<dbReference type="InterPro" id="IPR006439">
    <property type="entry name" value="HAD-SF_hydro_IA"/>
</dbReference>
<organism evidence="1 2">
    <name type="scientific">Actinoplanes sichuanensis</name>
    <dbReference type="NCBI Taxonomy" id="512349"/>
    <lineage>
        <taxon>Bacteria</taxon>
        <taxon>Bacillati</taxon>
        <taxon>Actinomycetota</taxon>
        <taxon>Actinomycetes</taxon>
        <taxon>Micromonosporales</taxon>
        <taxon>Micromonosporaceae</taxon>
        <taxon>Actinoplanes</taxon>
    </lineage>
</organism>
<dbReference type="InterPro" id="IPR036412">
    <property type="entry name" value="HAD-like_sf"/>
</dbReference>
<dbReference type="InterPro" id="IPR023214">
    <property type="entry name" value="HAD_sf"/>
</dbReference>